<organism evidence="1 2">
    <name type="scientific">Niastella soli</name>
    <dbReference type="NCBI Taxonomy" id="2821487"/>
    <lineage>
        <taxon>Bacteria</taxon>
        <taxon>Pseudomonadati</taxon>
        <taxon>Bacteroidota</taxon>
        <taxon>Chitinophagia</taxon>
        <taxon>Chitinophagales</taxon>
        <taxon>Chitinophagaceae</taxon>
        <taxon>Niastella</taxon>
    </lineage>
</organism>
<accession>A0ABS3YV47</accession>
<dbReference type="InterPro" id="IPR018644">
    <property type="entry name" value="DUF2071"/>
</dbReference>
<sequence>MKQRKFLSAQWLRLIMANYVVDPHILKPFLPAKTELDTWNGRTYVSLVGFLFHDTRVMRIPVPFHTSFPEVNLRFYVRYKENDQYKRGVVFVKEIVPKPAITFVANSLFKERYVTLPMKTFMELTAEEQHIGYQWKFNNHWNKLEVKTGLKKFPLQAGSEEEFITEHFWGYSTLNEHMTGEYQVSHPSWDVFPVKQYNIDCDFGKLYGPSFSVLKEQAPVSVFLAEGSEINVYSKRVV</sequence>
<reference evidence="1 2" key="1">
    <citation type="submission" date="2021-03" db="EMBL/GenBank/DDBJ databases">
        <title>Assistant Professor.</title>
        <authorList>
            <person name="Huq M.A."/>
        </authorList>
    </citation>
    <scope>NUCLEOTIDE SEQUENCE [LARGE SCALE GENOMIC DNA]</scope>
    <source>
        <strain evidence="1 2">MAH-29</strain>
    </source>
</reference>
<protein>
    <submittedName>
        <fullName evidence="1">DUF2071 domain-containing protein</fullName>
    </submittedName>
</protein>
<dbReference type="EMBL" id="JAGHKO010000004">
    <property type="protein sequence ID" value="MBO9201772.1"/>
    <property type="molecule type" value="Genomic_DNA"/>
</dbReference>
<name>A0ABS3YV47_9BACT</name>
<evidence type="ECO:0000313" key="2">
    <source>
        <dbReference type="Proteomes" id="UP000677244"/>
    </source>
</evidence>
<dbReference type="PANTHER" id="PTHR39186">
    <property type="entry name" value="DUF2071 FAMILY PROTEIN"/>
    <property type="match status" value="1"/>
</dbReference>
<evidence type="ECO:0000313" key="1">
    <source>
        <dbReference type="EMBL" id="MBO9201772.1"/>
    </source>
</evidence>
<dbReference type="Pfam" id="PF09844">
    <property type="entry name" value="DUF2071"/>
    <property type="match status" value="1"/>
</dbReference>
<keyword evidence="2" id="KW-1185">Reference proteome</keyword>
<gene>
    <name evidence="1" type="ORF">J7I42_15930</name>
</gene>
<comment type="caution">
    <text evidence="1">The sequence shown here is derived from an EMBL/GenBank/DDBJ whole genome shotgun (WGS) entry which is preliminary data.</text>
</comment>
<proteinExistence type="predicted"/>
<dbReference type="PANTHER" id="PTHR39186:SF1">
    <property type="entry name" value="DUF2071 DOMAIN-CONTAINING PROTEIN"/>
    <property type="match status" value="1"/>
</dbReference>
<dbReference type="Proteomes" id="UP000677244">
    <property type="component" value="Unassembled WGS sequence"/>
</dbReference>
<dbReference type="RefSeq" id="WP_209139826.1">
    <property type="nucleotide sequence ID" value="NZ_JAGHKO010000004.1"/>
</dbReference>